<dbReference type="Proteomes" id="UP001066276">
    <property type="component" value="Chromosome 3_1"/>
</dbReference>
<dbReference type="EMBL" id="JANPWB010000005">
    <property type="protein sequence ID" value="KAJ1183788.1"/>
    <property type="molecule type" value="Genomic_DNA"/>
</dbReference>
<feature type="compositionally biased region" description="Basic residues" evidence="1">
    <location>
        <begin position="25"/>
        <end position="35"/>
    </location>
</feature>
<proteinExistence type="predicted"/>
<evidence type="ECO:0000313" key="3">
    <source>
        <dbReference type="Proteomes" id="UP001066276"/>
    </source>
</evidence>
<dbReference type="AlphaFoldDB" id="A0AAV7U7M2"/>
<accession>A0AAV7U7M2</accession>
<evidence type="ECO:0000313" key="2">
    <source>
        <dbReference type="EMBL" id="KAJ1183788.1"/>
    </source>
</evidence>
<comment type="caution">
    <text evidence="2">The sequence shown here is derived from an EMBL/GenBank/DDBJ whole genome shotgun (WGS) entry which is preliminary data.</text>
</comment>
<evidence type="ECO:0000256" key="1">
    <source>
        <dbReference type="SAM" id="MobiDB-lite"/>
    </source>
</evidence>
<name>A0AAV7U7M2_PLEWA</name>
<feature type="region of interest" description="Disordered" evidence="1">
    <location>
        <begin position="13"/>
        <end position="49"/>
    </location>
</feature>
<protein>
    <submittedName>
        <fullName evidence="2">Uncharacterized protein</fullName>
    </submittedName>
</protein>
<gene>
    <name evidence="2" type="ORF">NDU88_000602</name>
</gene>
<sequence length="208" mass="22406">MKASPSPLARIIADCSQRQDCPSNRRPHSRLRGRHPVSTAQGELRSVAGSAPQDRLNTFILLVSGRAHSGREHRLDPNPSPPPFPGLRAAKQWGAPSGGSGRPTVHSPDRAAISLRKALPRDRSVSSALLTLARRSEFRDGPTRLVLSYLLCLALPPPLLVPRASSVWPRGAPIYIAAHCQRSVTFVRRAGPQSQPREVLSAGMGGAH</sequence>
<reference evidence="2" key="1">
    <citation type="journal article" date="2022" name="bioRxiv">
        <title>Sequencing and chromosome-scale assembly of the giantPleurodeles waltlgenome.</title>
        <authorList>
            <person name="Brown T."/>
            <person name="Elewa A."/>
            <person name="Iarovenko S."/>
            <person name="Subramanian E."/>
            <person name="Araus A.J."/>
            <person name="Petzold A."/>
            <person name="Susuki M."/>
            <person name="Suzuki K.-i.T."/>
            <person name="Hayashi T."/>
            <person name="Toyoda A."/>
            <person name="Oliveira C."/>
            <person name="Osipova E."/>
            <person name="Leigh N.D."/>
            <person name="Simon A."/>
            <person name="Yun M.H."/>
        </authorList>
    </citation>
    <scope>NUCLEOTIDE SEQUENCE</scope>
    <source>
        <strain evidence="2">20211129_DDA</strain>
        <tissue evidence="2">Liver</tissue>
    </source>
</reference>
<organism evidence="2 3">
    <name type="scientific">Pleurodeles waltl</name>
    <name type="common">Iberian ribbed newt</name>
    <dbReference type="NCBI Taxonomy" id="8319"/>
    <lineage>
        <taxon>Eukaryota</taxon>
        <taxon>Metazoa</taxon>
        <taxon>Chordata</taxon>
        <taxon>Craniata</taxon>
        <taxon>Vertebrata</taxon>
        <taxon>Euteleostomi</taxon>
        <taxon>Amphibia</taxon>
        <taxon>Batrachia</taxon>
        <taxon>Caudata</taxon>
        <taxon>Salamandroidea</taxon>
        <taxon>Salamandridae</taxon>
        <taxon>Pleurodelinae</taxon>
        <taxon>Pleurodeles</taxon>
    </lineage>
</organism>
<keyword evidence="3" id="KW-1185">Reference proteome</keyword>